<dbReference type="AlphaFoldDB" id="A0A502EFV8"/>
<dbReference type="OrthoDB" id="4565246at2"/>
<protein>
    <recommendedName>
        <fullName evidence="3">YncE family protein</fullName>
    </recommendedName>
</protein>
<dbReference type="InterPro" id="IPR011044">
    <property type="entry name" value="Quino_amine_DH_bsu"/>
</dbReference>
<reference evidence="1 2" key="1">
    <citation type="journal article" date="2019" name="Environ. Microbiol.">
        <title>Species interactions and distinct microbial communities in high Arctic permafrost affected cryosols are associated with the CH4 and CO2 gas fluxes.</title>
        <authorList>
            <person name="Altshuler I."/>
            <person name="Hamel J."/>
            <person name="Turney S."/>
            <person name="Magnuson E."/>
            <person name="Levesque R."/>
            <person name="Greer C."/>
            <person name="Whyte L.G."/>
        </authorList>
    </citation>
    <scope>NUCLEOTIDE SEQUENCE [LARGE SCALE GENOMIC DNA]</scope>
    <source>
        <strain evidence="1 2">S5.20</strain>
    </source>
</reference>
<dbReference type="InterPro" id="IPR015943">
    <property type="entry name" value="WD40/YVTN_repeat-like_dom_sf"/>
</dbReference>
<dbReference type="PANTHER" id="PTHR47197:SF3">
    <property type="entry name" value="DIHYDRO-HEME D1 DEHYDROGENASE"/>
    <property type="match status" value="1"/>
</dbReference>
<comment type="caution">
    <text evidence="1">The sequence shown here is derived from an EMBL/GenBank/DDBJ whole genome shotgun (WGS) entry which is preliminary data.</text>
</comment>
<name>A0A502EFV8_9MYCO</name>
<dbReference type="SUPFAM" id="SSF50969">
    <property type="entry name" value="YVTN repeat-like/Quinoprotein amine dehydrogenase"/>
    <property type="match status" value="1"/>
</dbReference>
<dbReference type="EMBL" id="RCZG01000002">
    <property type="protein sequence ID" value="TPG35872.1"/>
    <property type="molecule type" value="Genomic_DNA"/>
</dbReference>
<dbReference type="Gene3D" id="2.130.10.10">
    <property type="entry name" value="YVTN repeat-like/Quinoprotein amine dehydrogenase"/>
    <property type="match status" value="2"/>
</dbReference>
<evidence type="ECO:0008006" key="3">
    <source>
        <dbReference type="Google" id="ProtNLM"/>
    </source>
</evidence>
<dbReference type="PANTHER" id="PTHR47197">
    <property type="entry name" value="PROTEIN NIRF"/>
    <property type="match status" value="1"/>
</dbReference>
<sequence>MPAQVMPAEVPRIMANVFARSNSVTVETRDAALLKSATVGRGPISDIAIDGDTVVVANFGDDSIAVLDADTLAVQGGVFTGQPTTVAVSDDRAFVAVSSASYDAIAVIDTISSEVVKEYPLSFTITAVTTSADGKLVYAGRAGDDGVDIAVIDVLAERVGTIYVAKGADATIDALRLDASGRRLYVAVSDARSSRLMTVDVESSRVRATLEIGAPIRGLELGMDSTAYVLTSDIVDGGALYFVDLVKNQIAGVMSVAQAPTQLALSADGARAYVVDYNHVAVVDTDDRTVVAELTVGARPSAIALRGDRLYVADYDSGVTAYAIASPTPMLYSQFVTAPSLVAPQPRELASAV</sequence>
<dbReference type="Proteomes" id="UP000320095">
    <property type="component" value="Unassembled WGS sequence"/>
</dbReference>
<gene>
    <name evidence="1" type="ORF">EAH80_07480</name>
</gene>
<dbReference type="InterPro" id="IPR051200">
    <property type="entry name" value="Host-pathogen_enzymatic-act"/>
</dbReference>
<proteinExistence type="predicted"/>
<evidence type="ECO:0000313" key="1">
    <source>
        <dbReference type="EMBL" id="TPG35872.1"/>
    </source>
</evidence>
<accession>A0A502EFV8</accession>
<keyword evidence="2" id="KW-1185">Reference proteome</keyword>
<organism evidence="1 2">
    <name type="scientific">Mycolicibacterium hodleri</name>
    <dbReference type="NCBI Taxonomy" id="49897"/>
    <lineage>
        <taxon>Bacteria</taxon>
        <taxon>Bacillati</taxon>
        <taxon>Actinomycetota</taxon>
        <taxon>Actinomycetes</taxon>
        <taxon>Mycobacteriales</taxon>
        <taxon>Mycobacteriaceae</taxon>
        <taxon>Mycolicibacterium</taxon>
    </lineage>
</organism>
<evidence type="ECO:0000313" key="2">
    <source>
        <dbReference type="Proteomes" id="UP000320095"/>
    </source>
</evidence>